<dbReference type="EMBL" id="CH991550">
    <property type="protein sequence ID" value="EDQ89583.1"/>
    <property type="molecule type" value="Genomic_DNA"/>
</dbReference>
<dbReference type="eggNOG" id="KOG0996">
    <property type="taxonomic scope" value="Eukaryota"/>
</dbReference>
<evidence type="ECO:0000256" key="4">
    <source>
        <dbReference type="ARBA" id="ARBA00023242"/>
    </source>
</evidence>
<evidence type="ECO:0000313" key="7">
    <source>
        <dbReference type="Proteomes" id="UP000001357"/>
    </source>
</evidence>
<dbReference type="GO" id="GO:0005634">
    <property type="term" value="C:nucleus"/>
    <property type="evidence" value="ECO:0007669"/>
    <property type="project" value="UniProtKB-SubCell"/>
</dbReference>
<comment type="subcellular location">
    <subcellularLocation>
        <location evidence="1">Nucleus</location>
    </subcellularLocation>
</comment>
<dbReference type="SUPFAM" id="SSF52540">
    <property type="entry name" value="P-loop containing nucleoside triphosphate hydrolases"/>
    <property type="match status" value="1"/>
</dbReference>
<dbReference type="InterPro" id="IPR027417">
    <property type="entry name" value="P-loop_NTPase"/>
</dbReference>
<dbReference type="OMA" id="RINQMAT"/>
<dbReference type="InParanoid" id="A9UYD0"/>
<evidence type="ECO:0000256" key="2">
    <source>
        <dbReference type="ARBA" id="ARBA00022741"/>
    </source>
</evidence>
<dbReference type="RefSeq" id="XP_001745612.1">
    <property type="nucleotide sequence ID" value="XM_001745560.1"/>
</dbReference>
<organism evidence="6 7">
    <name type="scientific">Monosiga brevicollis</name>
    <name type="common">Choanoflagellate</name>
    <dbReference type="NCBI Taxonomy" id="81824"/>
    <lineage>
        <taxon>Eukaryota</taxon>
        <taxon>Choanoflagellata</taxon>
        <taxon>Craspedida</taxon>
        <taxon>Salpingoecidae</taxon>
        <taxon>Monosiga</taxon>
    </lineage>
</organism>
<dbReference type="GeneID" id="5890806"/>
<sequence>MITHMRMENFKSYLGVQEVGPFHQCFSSVVGPNGSGKSNVIDALLFVFGYRAKKIRQAKLKDLIHKSEGHTNLDSCRVSVFFSEVIDKPDGSYETVPNSEFVVMREATSANQSNYYLNGKKMTFKEIGTLLRAKGIDLDHNRFLILQGEVESIAMMKPKAQHENDDGLLEYLEDIIG</sequence>
<dbReference type="Proteomes" id="UP000001357">
    <property type="component" value="Unassembled WGS sequence"/>
</dbReference>
<protein>
    <recommendedName>
        <fullName evidence="5">RecF/RecN/SMC N-terminal domain-containing protein</fullName>
    </recommendedName>
</protein>
<dbReference type="PANTHER" id="PTHR18937:SF172">
    <property type="entry name" value="STRUCTURAL MAINTENANCE OF CHROMOSOMES PROTEIN"/>
    <property type="match status" value="1"/>
</dbReference>
<evidence type="ECO:0000259" key="5">
    <source>
        <dbReference type="Pfam" id="PF02463"/>
    </source>
</evidence>
<evidence type="ECO:0000313" key="6">
    <source>
        <dbReference type="EMBL" id="EDQ89583.1"/>
    </source>
</evidence>
<keyword evidence="3" id="KW-0067">ATP-binding</keyword>
<keyword evidence="2" id="KW-0547">Nucleotide-binding</keyword>
<keyword evidence="4" id="KW-0539">Nucleus</keyword>
<keyword evidence="7" id="KW-1185">Reference proteome</keyword>
<proteinExistence type="predicted"/>
<dbReference type="AlphaFoldDB" id="A9UYD0"/>
<dbReference type="GO" id="GO:0005524">
    <property type="term" value="F:ATP binding"/>
    <property type="evidence" value="ECO:0007669"/>
    <property type="project" value="UniProtKB-KW"/>
</dbReference>
<accession>A9UYD0</accession>
<dbReference type="FunFam" id="3.40.50.300:FF:000585">
    <property type="entry name" value="Structural maintenance of chromosomes 4"/>
    <property type="match status" value="1"/>
</dbReference>
<dbReference type="Pfam" id="PF02463">
    <property type="entry name" value="SMC_N"/>
    <property type="match status" value="1"/>
</dbReference>
<dbReference type="InterPro" id="IPR003395">
    <property type="entry name" value="RecF/RecN/SMC_N"/>
</dbReference>
<name>A9UYD0_MONBE</name>
<dbReference type="PANTHER" id="PTHR18937">
    <property type="entry name" value="STRUCTURAL MAINTENANCE OF CHROMOSOMES SMC FAMILY MEMBER"/>
    <property type="match status" value="1"/>
</dbReference>
<evidence type="ECO:0000256" key="3">
    <source>
        <dbReference type="ARBA" id="ARBA00022840"/>
    </source>
</evidence>
<reference evidence="6 7" key="1">
    <citation type="journal article" date="2008" name="Nature">
        <title>The genome of the choanoflagellate Monosiga brevicollis and the origin of metazoans.</title>
        <authorList>
            <consortium name="JGI Sequencing"/>
            <person name="King N."/>
            <person name="Westbrook M.J."/>
            <person name="Young S.L."/>
            <person name="Kuo A."/>
            <person name="Abedin M."/>
            <person name="Chapman J."/>
            <person name="Fairclough S."/>
            <person name="Hellsten U."/>
            <person name="Isogai Y."/>
            <person name="Letunic I."/>
            <person name="Marr M."/>
            <person name="Pincus D."/>
            <person name="Putnam N."/>
            <person name="Rokas A."/>
            <person name="Wright K.J."/>
            <person name="Zuzow R."/>
            <person name="Dirks W."/>
            <person name="Good M."/>
            <person name="Goodstein D."/>
            <person name="Lemons D."/>
            <person name="Li W."/>
            <person name="Lyons J.B."/>
            <person name="Morris A."/>
            <person name="Nichols S."/>
            <person name="Richter D.J."/>
            <person name="Salamov A."/>
            <person name="Bork P."/>
            <person name="Lim W.A."/>
            <person name="Manning G."/>
            <person name="Miller W.T."/>
            <person name="McGinnis W."/>
            <person name="Shapiro H."/>
            <person name="Tjian R."/>
            <person name="Grigoriev I.V."/>
            <person name="Rokhsar D."/>
        </authorList>
    </citation>
    <scope>NUCLEOTIDE SEQUENCE [LARGE SCALE GENOMIC DNA]</scope>
    <source>
        <strain evidence="7">MX1 / ATCC 50154</strain>
    </source>
</reference>
<dbReference type="KEGG" id="mbr:MONBRDRAFT_7883"/>
<dbReference type="Gene3D" id="3.40.50.300">
    <property type="entry name" value="P-loop containing nucleotide triphosphate hydrolases"/>
    <property type="match status" value="1"/>
</dbReference>
<dbReference type="STRING" id="81824.A9UYD0"/>
<gene>
    <name evidence="6" type="ORF">MONBRDRAFT_7883</name>
</gene>
<feature type="domain" description="RecF/RecN/SMC N-terminal" evidence="5">
    <location>
        <begin position="1"/>
        <end position="138"/>
    </location>
</feature>
<evidence type="ECO:0000256" key="1">
    <source>
        <dbReference type="ARBA" id="ARBA00004123"/>
    </source>
</evidence>